<dbReference type="Proteomes" id="UP000186817">
    <property type="component" value="Unassembled WGS sequence"/>
</dbReference>
<comment type="caution">
    <text evidence="1">The sequence shown here is derived from an EMBL/GenBank/DDBJ whole genome shotgun (WGS) entry which is preliminary data.</text>
</comment>
<dbReference type="AlphaFoldDB" id="A0A1Q8ZJW3"/>
<gene>
    <name evidence="1" type="ORF">AK812_SmicGene49036</name>
</gene>
<dbReference type="EMBL" id="LSRX01009652">
    <property type="protein sequence ID" value="OLP20505.1"/>
    <property type="molecule type" value="Genomic_DNA"/>
</dbReference>
<organism evidence="1 2">
    <name type="scientific">Symbiodinium microadriaticum</name>
    <name type="common">Dinoflagellate</name>
    <name type="synonym">Zooxanthella microadriatica</name>
    <dbReference type="NCBI Taxonomy" id="2951"/>
    <lineage>
        <taxon>Eukaryota</taxon>
        <taxon>Sar</taxon>
        <taxon>Alveolata</taxon>
        <taxon>Dinophyceae</taxon>
        <taxon>Suessiales</taxon>
        <taxon>Symbiodiniaceae</taxon>
        <taxon>Symbiodinium</taxon>
    </lineage>
</organism>
<name>A0A1Q8ZJW3_SYMMI</name>
<evidence type="ECO:0000313" key="2">
    <source>
        <dbReference type="Proteomes" id="UP000186817"/>
    </source>
</evidence>
<proteinExistence type="predicted"/>
<dbReference type="OrthoDB" id="10277697at2759"/>
<keyword evidence="2" id="KW-1185">Reference proteome</keyword>
<reference evidence="1 2" key="1">
    <citation type="submission" date="2016-02" db="EMBL/GenBank/DDBJ databases">
        <title>Genome analysis of coral dinoflagellate symbionts highlights evolutionary adaptations to a symbiotic lifestyle.</title>
        <authorList>
            <person name="Aranda M."/>
            <person name="Li Y."/>
            <person name="Liew Y.J."/>
            <person name="Baumgarten S."/>
            <person name="Simakov O."/>
            <person name="Wilson M."/>
            <person name="Piel J."/>
            <person name="Ashoor H."/>
            <person name="Bougouffa S."/>
            <person name="Bajic V.B."/>
            <person name="Ryu T."/>
            <person name="Ravasi T."/>
            <person name="Bayer T."/>
            <person name="Micklem G."/>
            <person name="Kim H."/>
            <person name="Bhak J."/>
            <person name="Lajeunesse T.C."/>
            <person name="Voolstra C.R."/>
        </authorList>
    </citation>
    <scope>NUCLEOTIDE SEQUENCE [LARGE SCALE GENOMIC DNA]</scope>
    <source>
        <strain evidence="1 2">CCMP2467</strain>
    </source>
</reference>
<sequence>MVEQRPNTAEPDNLPTALWDVSQHARESGGTRYHYLASDTAGSDLVVSQLARRVLPTLYREYSGHPGDQSADEATAATTALAIRATDGALISKKGHPTRVEDTPALSFLLPQKCEDREIRMPPAEAVEKTHEGASYLIYPESAKTAVEASLRYAGQPFSTRTVPASGDGASWLRGFELPSRGFTFLGHKAIQLNSAMFPEIPVGVRLDGENNLLSSSGIPHMAYVLPLPRLLGIVPCGRLGL</sequence>
<protein>
    <submittedName>
        <fullName evidence="1">Uncharacterized protein</fullName>
    </submittedName>
</protein>
<evidence type="ECO:0000313" key="1">
    <source>
        <dbReference type="EMBL" id="OLP20505.1"/>
    </source>
</evidence>
<accession>A0A1Q8ZJW3</accession>